<name>A0ACB7RWT1_HYAAI</name>
<sequence length="116" mass="13466">MIEALRNVRETLKPGGLVLFRDYGLFDQAMLRFAPGHKIDTNFYVRQDGTRAFYFSEQFLERLFLHAGYEVVSNEYVCRETVNKKEGICVPRIFVQGKFRKPRCKPQEACLNGGHS</sequence>
<organism evidence="1 2">
    <name type="scientific">Hyalomma asiaticum</name>
    <name type="common">Tick</name>
    <dbReference type="NCBI Taxonomy" id="266040"/>
    <lineage>
        <taxon>Eukaryota</taxon>
        <taxon>Metazoa</taxon>
        <taxon>Ecdysozoa</taxon>
        <taxon>Arthropoda</taxon>
        <taxon>Chelicerata</taxon>
        <taxon>Arachnida</taxon>
        <taxon>Acari</taxon>
        <taxon>Parasitiformes</taxon>
        <taxon>Ixodida</taxon>
        <taxon>Ixodoidea</taxon>
        <taxon>Ixodidae</taxon>
        <taxon>Hyalomminae</taxon>
        <taxon>Hyalomma</taxon>
    </lineage>
</organism>
<evidence type="ECO:0000313" key="2">
    <source>
        <dbReference type="Proteomes" id="UP000821845"/>
    </source>
</evidence>
<gene>
    <name evidence="1" type="ORF">HPB50_024355</name>
</gene>
<proteinExistence type="predicted"/>
<dbReference type="EMBL" id="CM023487">
    <property type="protein sequence ID" value="KAH6926980.1"/>
    <property type="molecule type" value="Genomic_DNA"/>
</dbReference>
<keyword evidence="2" id="KW-1185">Reference proteome</keyword>
<accession>A0ACB7RWT1</accession>
<protein>
    <submittedName>
        <fullName evidence="1">Uncharacterized protein</fullName>
    </submittedName>
</protein>
<comment type="caution">
    <text evidence="1">The sequence shown here is derived from an EMBL/GenBank/DDBJ whole genome shotgun (WGS) entry which is preliminary data.</text>
</comment>
<evidence type="ECO:0000313" key="1">
    <source>
        <dbReference type="EMBL" id="KAH6926980.1"/>
    </source>
</evidence>
<reference evidence="1" key="1">
    <citation type="submission" date="2020-05" db="EMBL/GenBank/DDBJ databases">
        <title>Large-scale comparative analyses of tick genomes elucidate their genetic diversity and vector capacities.</title>
        <authorList>
            <person name="Jia N."/>
            <person name="Wang J."/>
            <person name="Shi W."/>
            <person name="Du L."/>
            <person name="Sun Y."/>
            <person name="Zhan W."/>
            <person name="Jiang J."/>
            <person name="Wang Q."/>
            <person name="Zhang B."/>
            <person name="Ji P."/>
            <person name="Sakyi L.B."/>
            <person name="Cui X."/>
            <person name="Yuan T."/>
            <person name="Jiang B."/>
            <person name="Yang W."/>
            <person name="Lam T.T.-Y."/>
            <person name="Chang Q."/>
            <person name="Ding S."/>
            <person name="Wang X."/>
            <person name="Zhu J."/>
            <person name="Ruan X."/>
            <person name="Zhao L."/>
            <person name="Wei J."/>
            <person name="Que T."/>
            <person name="Du C."/>
            <person name="Cheng J."/>
            <person name="Dai P."/>
            <person name="Han X."/>
            <person name="Huang E."/>
            <person name="Gao Y."/>
            <person name="Liu J."/>
            <person name="Shao H."/>
            <person name="Ye R."/>
            <person name="Li L."/>
            <person name="Wei W."/>
            <person name="Wang X."/>
            <person name="Wang C."/>
            <person name="Yang T."/>
            <person name="Huo Q."/>
            <person name="Li W."/>
            <person name="Guo W."/>
            <person name="Chen H."/>
            <person name="Zhou L."/>
            <person name="Ni X."/>
            <person name="Tian J."/>
            <person name="Zhou Y."/>
            <person name="Sheng Y."/>
            <person name="Liu T."/>
            <person name="Pan Y."/>
            <person name="Xia L."/>
            <person name="Li J."/>
            <person name="Zhao F."/>
            <person name="Cao W."/>
        </authorList>
    </citation>
    <scope>NUCLEOTIDE SEQUENCE</scope>
    <source>
        <strain evidence="1">Hyas-2018</strain>
    </source>
</reference>
<dbReference type="Proteomes" id="UP000821845">
    <property type="component" value="Chromosome 7"/>
</dbReference>